<dbReference type="GO" id="GO:0005739">
    <property type="term" value="C:mitochondrion"/>
    <property type="evidence" value="ECO:0007669"/>
    <property type="project" value="TreeGrafter"/>
</dbReference>
<keyword evidence="5 6" id="KW-0472">Membrane</keyword>
<feature type="transmembrane region" description="Helical" evidence="6">
    <location>
        <begin position="65"/>
        <end position="82"/>
    </location>
</feature>
<evidence type="ECO:0000256" key="2">
    <source>
        <dbReference type="ARBA" id="ARBA00006824"/>
    </source>
</evidence>
<keyword evidence="4 6" id="KW-1133">Transmembrane helix</keyword>
<proteinExistence type="inferred from homology"/>
<dbReference type="GO" id="GO:0061668">
    <property type="term" value="P:mitochondrial ribosome assembly"/>
    <property type="evidence" value="ECO:0007669"/>
    <property type="project" value="TreeGrafter"/>
</dbReference>
<accession>A0A8J2HE59</accession>
<evidence type="ECO:0000313" key="8">
    <source>
        <dbReference type="Proteomes" id="UP000786811"/>
    </source>
</evidence>
<dbReference type="EMBL" id="CAJNRD030001119">
    <property type="protein sequence ID" value="CAG5090864.1"/>
    <property type="molecule type" value="Genomic_DNA"/>
</dbReference>
<reference evidence="7" key="1">
    <citation type="submission" date="2021-04" db="EMBL/GenBank/DDBJ databases">
        <authorList>
            <person name="Chebbi M.A.C M."/>
        </authorList>
    </citation>
    <scope>NUCLEOTIDE SEQUENCE</scope>
</reference>
<feature type="transmembrane region" description="Helical" evidence="6">
    <location>
        <begin position="102"/>
        <end position="123"/>
    </location>
</feature>
<protein>
    <submittedName>
        <fullName evidence="7">Similar to mpv17l2: Mpv17-like protein 2 (Danio rerio)</fullName>
    </submittedName>
</protein>
<dbReference type="GO" id="GO:0016020">
    <property type="term" value="C:membrane"/>
    <property type="evidence" value="ECO:0007669"/>
    <property type="project" value="UniProtKB-SubCell"/>
</dbReference>
<dbReference type="InterPro" id="IPR007248">
    <property type="entry name" value="Mpv17_PMP22"/>
</dbReference>
<dbReference type="AlphaFoldDB" id="A0A8J2HE59"/>
<keyword evidence="8" id="KW-1185">Reference proteome</keyword>
<dbReference type="OrthoDB" id="5345392at2759"/>
<comment type="subcellular location">
    <subcellularLocation>
        <location evidence="1">Membrane</location>
        <topology evidence="1">Multi-pass membrane protein</topology>
    </subcellularLocation>
</comment>
<name>A0A8J2HE59_COTCN</name>
<evidence type="ECO:0000256" key="4">
    <source>
        <dbReference type="ARBA" id="ARBA00022989"/>
    </source>
</evidence>
<dbReference type="PANTHER" id="PTHR11266:SF8">
    <property type="entry name" value="MPV17-LIKE PROTEIN 2"/>
    <property type="match status" value="1"/>
</dbReference>
<comment type="caution">
    <text evidence="7">The sequence shown here is derived from an EMBL/GenBank/DDBJ whole genome shotgun (WGS) entry which is preliminary data.</text>
</comment>
<evidence type="ECO:0000256" key="6">
    <source>
        <dbReference type="RuleBase" id="RU363053"/>
    </source>
</evidence>
<dbReference type="Proteomes" id="UP000786811">
    <property type="component" value="Unassembled WGS sequence"/>
</dbReference>
<dbReference type="Pfam" id="PF04117">
    <property type="entry name" value="Mpv17_PMP22"/>
    <property type="match status" value="1"/>
</dbReference>
<evidence type="ECO:0000313" key="7">
    <source>
        <dbReference type="EMBL" id="CAG5090864.1"/>
    </source>
</evidence>
<sequence>MSVVRTLRLIALQASSVRQILFSPKYLLYTNIGISVSLSAVGDTLEQHYEILKGEWNEWCPKRTTNMAISGMSIGIFCHYWYQVLDARLPGKTIGTVLKKVIVDQIICSPFYIGIFFITLALLERKNWSELKTEVKDKAHKLYLAEWIVWPPAQIINFYFLPTRFRILYDNTISLGYDVYTSKVKHNH</sequence>
<organism evidence="7 8">
    <name type="scientific">Cotesia congregata</name>
    <name type="common">Parasitoid wasp</name>
    <name type="synonym">Apanteles congregatus</name>
    <dbReference type="NCBI Taxonomy" id="51543"/>
    <lineage>
        <taxon>Eukaryota</taxon>
        <taxon>Metazoa</taxon>
        <taxon>Ecdysozoa</taxon>
        <taxon>Arthropoda</taxon>
        <taxon>Hexapoda</taxon>
        <taxon>Insecta</taxon>
        <taxon>Pterygota</taxon>
        <taxon>Neoptera</taxon>
        <taxon>Endopterygota</taxon>
        <taxon>Hymenoptera</taxon>
        <taxon>Apocrita</taxon>
        <taxon>Ichneumonoidea</taxon>
        <taxon>Braconidae</taxon>
        <taxon>Microgastrinae</taxon>
        <taxon>Cotesia</taxon>
    </lineage>
</organism>
<evidence type="ECO:0000256" key="3">
    <source>
        <dbReference type="ARBA" id="ARBA00022692"/>
    </source>
</evidence>
<comment type="similarity">
    <text evidence="2 6">Belongs to the peroxisomal membrane protein PXMP2/4 family.</text>
</comment>
<keyword evidence="3 6" id="KW-0812">Transmembrane</keyword>
<evidence type="ECO:0000256" key="1">
    <source>
        <dbReference type="ARBA" id="ARBA00004141"/>
    </source>
</evidence>
<gene>
    <name evidence="7" type="ORF">HICCMSTLAB_LOCUS5772</name>
</gene>
<dbReference type="PANTHER" id="PTHR11266">
    <property type="entry name" value="PEROXISOMAL MEMBRANE PROTEIN 2, PXMP2 MPV17"/>
    <property type="match status" value="1"/>
</dbReference>
<evidence type="ECO:0000256" key="5">
    <source>
        <dbReference type="ARBA" id="ARBA00023136"/>
    </source>
</evidence>